<reference evidence="1 2" key="1">
    <citation type="submission" date="2021-06" db="EMBL/GenBank/DDBJ databases">
        <authorList>
            <person name="Kallberg Y."/>
            <person name="Tangrot J."/>
            <person name="Rosling A."/>
        </authorList>
    </citation>
    <scope>NUCLEOTIDE SEQUENCE [LARGE SCALE GENOMIC DNA]</scope>
    <source>
        <strain evidence="1 2">120-4 pot B 10/14</strain>
    </source>
</reference>
<evidence type="ECO:0000313" key="1">
    <source>
        <dbReference type="EMBL" id="CAG8804559.1"/>
    </source>
</evidence>
<dbReference type="EMBL" id="CAJVQB010024627">
    <property type="protein sequence ID" value="CAG8804559.1"/>
    <property type="molecule type" value="Genomic_DNA"/>
</dbReference>
<protein>
    <submittedName>
        <fullName evidence="1">5014_t:CDS:1</fullName>
    </submittedName>
</protein>
<name>A0ABN7VXK0_GIGMA</name>
<sequence>MITKAVSKDKTKFLLKENNLVKVKYIYSTNNEDFEYFKNFERAAEANNWTKNIG</sequence>
<comment type="caution">
    <text evidence="1">The sequence shown here is derived from an EMBL/GenBank/DDBJ whole genome shotgun (WGS) entry which is preliminary data.</text>
</comment>
<gene>
    <name evidence="1" type="ORF">GMARGA_LOCUS23891</name>
</gene>
<dbReference type="Proteomes" id="UP000789901">
    <property type="component" value="Unassembled WGS sequence"/>
</dbReference>
<accession>A0ABN7VXK0</accession>
<proteinExistence type="predicted"/>
<keyword evidence="2" id="KW-1185">Reference proteome</keyword>
<evidence type="ECO:0000313" key="2">
    <source>
        <dbReference type="Proteomes" id="UP000789901"/>
    </source>
</evidence>
<organism evidence="1 2">
    <name type="scientific">Gigaspora margarita</name>
    <dbReference type="NCBI Taxonomy" id="4874"/>
    <lineage>
        <taxon>Eukaryota</taxon>
        <taxon>Fungi</taxon>
        <taxon>Fungi incertae sedis</taxon>
        <taxon>Mucoromycota</taxon>
        <taxon>Glomeromycotina</taxon>
        <taxon>Glomeromycetes</taxon>
        <taxon>Diversisporales</taxon>
        <taxon>Gigasporaceae</taxon>
        <taxon>Gigaspora</taxon>
    </lineage>
</organism>